<organism evidence="5 6">
    <name type="scientific">Longimicrobium terrae</name>
    <dbReference type="NCBI Taxonomy" id="1639882"/>
    <lineage>
        <taxon>Bacteria</taxon>
        <taxon>Pseudomonadati</taxon>
        <taxon>Gemmatimonadota</taxon>
        <taxon>Longimicrobiia</taxon>
        <taxon>Longimicrobiales</taxon>
        <taxon>Longimicrobiaceae</taxon>
        <taxon>Longimicrobium</taxon>
    </lineage>
</organism>
<name>A0A841GUY4_9BACT</name>
<dbReference type="Pfam" id="PF01103">
    <property type="entry name" value="Omp85"/>
    <property type="match status" value="1"/>
</dbReference>
<keyword evidence="2" id="KW-0472">Membrane</keyword>
<evidence type="ECO:0000313" key="5">
    <source>
        <dbReference type="EMBL" id="MBB6068963.1"/>
    </source>
</evidence>
<evidence type="ECO:0000256" key="1">
    <source>
        <dbReference type="ARBA" id="ARBA00004370"/>
    </source>
</evidence>
<feature type="chain" id="PRO_5032887481" description="Bacterial surface antigen (D15) domain-containing protein" evidence="3">
    <location>
        <begin position="27"/>
        <end position="591"/>
    </location>
</feature>
<dbReference type="Gene3D" id="2.40.160.50">
    <property type="entry name" value="membrane protein fhac: a member of the omp85/tpsb transporter family"/>
    <property type="match status" value="1"/>
</dbReference>
<gene>
    <name evidence="5" type="ORF">HNQ61_000574</name>
</gene>
<evidence type="ECO:0000256" key="2">
    <source>
        <dbReference type="ARBA" id="ARBA00023136"/>
    </source>
</evidence>
<feature type="signal peptide" evidence="3">
    <location>
        <begin position="1"/>
        <end position="26"/>
    </location>
</feature>
<evidence type="ECO:0000256" key="3">
    <source>
        <dbReference type="SAM" id="SignalP"/>
    </source>
</evidence>
<accession>A0A841GUY4</accession>
<dbReference type="Proteomes" id="UP000582837">
    <property type="component" value="Unassembled WGS sequence"/>
</dbReference>
<sequence>MLRFRTAFALRLAAAALAVLAPRAGAAQADACPDGAISEIFIDPSDVFEVGSPDLDPRFNWAYRTANRLHPRTNEGVIRAELLVREGQCYDPARLADSERTLRSMSFIAEADVFGVRQPDGSWHVVVKTRDEWSTRLEPQVNGDEGVGLTGVEFREDNLWGSGNYISAFAKESQGERVYGGVAGTRQLLWTPWDAEIALARTPVGHSYSQRLAYPFRGETGRWAFREQVEGGERNFLFFVPQEGGGLRRTYFEERRRAFDVGAVYRVGPRGSLTLFGVALAGDWTEYPDGTLSADGDGSNPMPLPGDGSGSVTGLDTVSSVRVVLLAGQRNVRFVRRRSLDAVHGSEDVRLGVEIEAGVGRSLPSFSTDDDLSVTAGLATSAYLTPQMLAGVRATAEARRLYGAESGEEWRNLFGQFDAWAYYRRSEESRHTWVAAATVVGGWRTRVPFQLTLGNRTGVRGLPAHAYPGERRAVGTLEHRMYLGWPYPRLFDIGSAAFVDVGRVWEGGDPFSRTSPVVVTAGAGLRFAFPPGSRRTYRLDFAYPVSGATDRRGVQVIFGVGQAVGRTANEDAQLRRSSRRALSASLFSFPD</sequence>
<dbReference type="EMBL" id="JACHIA010000001">
    <property type="protein sequence ID" value="MBB6068963.1"/>
    <property type="molecule type" value="Genomic_DNA"/>
</dbReference>
<keyword evidence="6" id="KW-1185">Reference proteome</keyword>
<evidence type="ECO:0000259" key="4">
    <source>
        <dbReference type="Pfam" id="PF01103"/>
    </source>
</evidence>
<comment type="subcellular location">
    <subcellularLocation>
        <location evidence="1">Membrane</location>
    </subcellularLocation>
</comment>
<dbReference type="RefSeq" id="WP_170031541.1">
    <property type="nucleotide sequence ID" value="NZ_JABDTL010000001.1"/>
</dbReference>
<comment type="caution">
    <text evidence="5">The sequence shown here is derived from an EMBL/GenBank/DDBJ whole genome shotgun (WGS) entry which is preliminary data.</text>
</comment>
<dbReference type="GO" id="GO:0019867">
    <property type="term" value="C:outer membrane"/>
    <property type="evidence" value="ECO:0007669"/>
    <property type="project" value="InterPro"/>
</dbReference>
<proteinExistence type="predicted"/>
<keyword evidence="3" id="KW-0732">Signal</keyword>
<dbReference type="InterPro" id="IPR000184">
    <property type="entry name" value="Bac_surfAg_D15"/>
</dbReference>
<dbReference type="AlphaFoldDB" id="A0A841GUY4"/>
<evidence type="ECO:0000313" key="6">
    <source>
        <dbReference type="Proteomes" id="UP000582837"/>
    </source>
</evidence>
<reference evidence="5 6" key="1">
    <citation type="submission" date="2020-08" db="EMBL/GenBank/DDBJ databases">
        <title>Genomic Encyclopedia of Type Strains, Phase IV (KMG-IV): sequencing the most valuable type-strain genomes for metagenomic binning, comparative biology and taxonomic classification.</title>
        <authorList>
            <person name="Goeker M."/>
        </authorList>
    </citation>
    <scope>NUCLEOTIDE SEQUENCE [LARGE SCALE GENOMIC DNA]</scope>
    <source>
        <strain evidence="5 6">DSM 29007</strain>
    </source>
</reference>
<feature type="domain" description="Bacterial surface antigen (D15)" evidence="4">
    <location>
        <begin position="467"/>
        <end position="562"/>
    </location>
</feature>
<dbReference type="Gene3D" id="3.10.20.310">
    <property type="entry name" value="membrane protein fhac"/>
    <property type="match status" value="1"/>
</dbReference>
<protein>
    <recommendedName>
        <fullName evidence="4">Bacterial surface antigen (D15) domain-containing protein</fullName>
    </recommendedName>
</protein>